<sequence length="341" mass="39566">MSDKCKERKKLLSFDKPSEWLSLNNNAEKELEKQWKKDYNFSTTNKSTLSLHIAAYEKSVEDVAVDLYGGKNKKDFKNGISESTGNEVLTSKLIIHVRTINFQNPFEFLRQQNDKLSDPEMFQFKASQRLINPNEASNNGQQAAMADSEEHPLDTLPRENLLALLKKQAMASKESKKQVEEYRENIKSLEEKCQTLEEKLGNNSTNEMMTFELDDYKNSCAELKKQLENQKEAQKEKDELVRDLTQRNDLLMQEKAETNEKLKEAKALAAKLQKEIDEQQTILSENSKEAQSLTLQSQQIRAEYDLEIAKLNTQLKRFREESTEQQKYITDKTAENVQNMF</sequence>
<keyword evidence="1" id="KW-0175">Coiled coil</keyword>
<evidence type="ECO:0000313" key="2">
    <source>
        <dbReference type="Proteomes" id="UP000887578"/>
    </source>
</evidence>
<organism evidence="2 3">
    <name type="scientific">Panagrolaimus davidi</name>
    <dbReference type="NCBI Taxonomy" id="227884"/>
    <lineage>
        <taxon>Eukaryota</taxon>
        <taxon>Metazoa</taxon>
        <taxon>Ecdysozoa</taxon>
        <taxon>Nematoda</taxon>
        <taxon>Chromadorea</taxon>
        <taxon>Rhabditida</taxon>
        <taxon>Tylenchina</taxon>
        <taxon>Panagrolaimomorpha</taxon>
        <taxon>Panagrolaimoidea</taxon>
        <taxon>Panagrolaimidae</taxon>
        <taxon>Panagrolaimus</taxon>
    </lineage>
</organism>
<reference evidence="3" key="1">
    <citation type="submission" date="2022-11" db="UniProtKB">
        <authorList>
            <consortium name="WormBaseParasite"/>
        </authorList>
    </citation>
    <scope>IDENTIFICATION</scope>
</reference>
<feature type="coiled-coil region" evidence="1">
    <location>
        <begin position="165"/>
        <end position="321"/>
    </location>
</feature>
<accession>A0A914QX90</accession>
<protein>
    <submittedName>
        <fullName evidence="3">Uncharacterized protein</fullName>
    </submittedName>
</protein>
<name>A0A914QX90_9BILA</name>
<proteinExistence type="predicted"/>
<dbReference type="WBParaSite" id="PDA_v2.g3694.t1">
    <property type="protein sequence ID" value="PDA_v2.g3694.t1"/>
    <property type="gene ID" value="PDA_v2.g3694"/>
</dbReference>
<keyword evidence="2" id="KW-1185">Reference proteome</keyword>
<evidence type="ECO:0000256" key="1">
    <source>
        <dbReference type="SAM" id="Coils"/>
    </source>
</evidence>
<dbReference type="AlphaFoldDB" id="A0A914QX90"/>
<dbReference type="Proteomes" id="UP000887578">
    <property type="component" value="Unplaced"/>
</dbReference>
<evidence type="ECO:0000313" key="3">
    <source>
        <dbReference type="WBParaSite" id="PDA_v2.g3694.t1"/>
    </source>
</evidence>